<dbReference type="Proteomes" id="UP000020773">
    <property type="component" value="Unassembled WGS sequence"/>
</dbReference>
<sequence length="63" mass="6708">MAVPAACLPVTPPYFFPFGRWVAGRSFPFSKALLHGAVGYKVFPINTLAAKREEDLLGNGAAA</sequence>
<comment type="caution">
    <text evidence="1">The sequence shown here is derived from an EMBL/GenBank/DDBJ whole genome shotgun (WGS) entry which is preliminary data.</text>
</comment>
<protein>
    <submittedName>
        <fullName evidence="1">Uncharacterized protein</fullName>
    </submittedName>
</protein>
<evidence type="ECO:0000313" key="1">
    <source>
        <dbReference type="EMBL" id="EXY88132.1"/>
    </source>
</evidence>
<gene>
    <name evidence="1" type="ORF">M125_5235</name>
</gene>
<proteinExistence type="predicted"/>
<dbReference type="EMBL" id="JGDB01000298">
    <property type="protein sequence ID" value="EXY88132.1"/>
    <property type="molecule type" value="Genomic_DNA"/>
</dbReference>
<dbReference type="PATRIC" id="fig|1339316.3.peg.4970"/>
<accession>A0A015U0D7</accession>
<evidence type="ECO:0000313" key="2">
    <source>
        <dbReference type="Proteomes" id="UP000020773"/>
    </source>
</evidence>
<reference evidence="1 2" key="1">
    <citation type="submission" date="2014-02" db="EMBL/GenBank/DDBJ databases">
        <authorList>
            <person name="Sears C."/>
            <person name="Carroll K."/>
            <person name="Sack B.R."/>
            <person name="Qadri F."/>
            <person name="Myers L.L."/>
            <person name="Chung G.-T."/>
            <person name="Escheverria P."/>
            <person name="Fraser C.M."/>
            <person name="Sadzewicz L."/>
            <person name="Shefchek K.A."/>
            <person name="Tallon L."/>
            <person name="Das S.P."/>
            <person name="Daugherty S."/>
            <person name="Mongodin E.F."/>
        </authorList>
    </citation>
    <scope>NUCLEOTIDE SEQUENCE [LARGE SCALE GENOMIC DNA]</scope>
    <source>
        <strain evidence="2">3998T(B)3</strain>
    </source>
</reference>
<name>A0A015U0D7_BACFG</name>
<organism evidence="1 2">
    <name type="scientific">Bacteroides fragilis str. 3998T(B)3</name>
    <dbReference type="NCBI Taxonomy" id="1339316"/>
    <lineage>
        <taxon>Bacteria</taxon>
        <taxon>Pseudomonadati</taxon>
        <taxon>Bacteroidota</taxon>
        <taxon>Bacteroidia</taxon>
        <taxon>Bacteroidales</taxon>
        <taxon>Bacteroidaceae</taxon>
        <taxon>Bacteroides</taxon>
    </lineage>
</organism>
<dbReference type="AlphaFoldDB" id="A0A015U0D7"/>